<dbReference type="PANTHER" id="PTHR36985:SF1">
    <property type="entry name" value="TRANSLOCATION AND ASSEMBLY MODULE SUBUNIT TAMB"/>
    <property type="match status" value="1"/>
</dbReference>
<evidence type="ECO:0000256" key="5">
    <source>
        <dbReference type="SAM" id="MobiDB-lite"/>
    </source>
</evidence>
<name>A0ABV2LRT0_9FLAO</name>
<dbReference type="Proteomes" id="UP001549146">
    <property type="component" value="Unassembled WGS sequence"/>
</dbReference>
<comment type="caution">
    <text evidence="7">The sequence shown here is derived from an EMBL/GenBank/DDBJ whole genome shotgun (WGS) entry which is preliminary data.</text>
</comment>
<keyword evidence="2" id="KW-0812">Transmembrane</keyword>
<keyword evidence="3" id="KW-1133">Transmembrane helix</keyword>
<proteinExistence type="predicted"/>
<dbReference type="EMBL" id="JBEPMO010000003">
    <property type="protein sequence ID" value="MET3731270.1"/>
    <property type="molecule type" value="Genomic_DNA"/>
</dbReference>
<evidence type="ECO:0000313" key="8">
    <source>
        <dbReference type="Proteomes" id="UP001549146"/>
    </source>
</evidence>
<keyword evidence="4" id="KW-0472">Membrane</keyword>
<evidence type="ECO:0000256" key="3">
    <source>
        <dbReference type="ARBA" id="ARBA00022989"/>
    </source>
</evidence>
<feature type="region of interest" description="Disordered" evidence="5">
    <location>
        <begin position="1502"/>
        <end position="1528"/>
    </location>
</feature>
<dbReference type="PANTHER" id="PTHR36985">
    <property type="entry name" value="TRANSLOCATION AND ASSEMBLY MODULE SUBUNIT TAMB"/>
    <property type="match status" value="1"/>
</dbReference>
<evidence type="ECO:0000256" key="1">
    <source>
        <dbReference type="ARBA" id="ARBA00004167"/>
    </source>
</evidence>
<protein>
    <recommendedName>
        <fullName evidence="6">Translocation and assembly module TamB C-terminal domain-containing protein</fullName>
    </recommendedName>
</protein>
<evidence type="ECO:0000256" key="4">
    <source>
        <dbReference type="ARBA" id="ARBA00023136"/>
    </source>
</evidence>
<dbReference type="Pfam" id="PF04357">
    <property type="entry name" value="TamB"/>
    <property type="match status" value="1"/>
</dbReference>
<comment type="subcellular location">
    <subcellularLocation>
        <location evidence="1">Membrane</location>
        <topology evidence="1">Single-pass membrane protein</topology>
    </subcellularLocation>
</comment>
<dbReference type="RefSeq" id="WP_354507370.1">
    <property type="nucleotide sequence ID" value="NZ_JBEPMO010000003.1"/>
</dbReference>
<accession>A0ABV2LRT0</accession>
<evidence type="ECO:0000313" key="7">
    <source>
        <dbReference type="EMBL" id="MET3731270.1"/>
    </source>
</evidence>
<feature type="domain" description="Translocation and assembly module TamB C-terminal" evidence="6">
    <location>
        <begin position="1031"/>
        <end position="1411"/>
    </location>
</feature>
<evidence type="ECO:0000256" key="2">
    <source>
        <dbReference type="ARBA" id="ARBA00022692"/>
    </source>
</evidence>
<sequence>MKTARRIGRIILIPAIAVLFLLLTVMIAVQIPSIQTKIAHYAVKELNDSFGTQIFVDRVAIDYFGDINLYGVSTKDDRGLEFVNIQRLEAKLSLTGIIRNPNRIAIKKLTLFEPDVKVITYKGDDTSNFIKLVNSFSSEEEKEPSDFLLQGNVEIISGNLLIRNENLEGYKQDWIRSNNLNTLIEDFKLENNEIWAEIKRMSFDGVRNDELYQINNFAGKVHYSDQEIRVDDLKLVTADTDLDGHLVFSYENTAALKDFANKVNWDVEFKENSKVNFKDIRYFVDNFDKNSTVDVVGTVSGTLNNLQLNNFQLSGDGAFIAANELSLIDMTDGEKIIIDTKAVKIKTSYQGLQNLLPTFIGKTIPDFMNRFGTMDYSGNFNLNPSVINVDGYAITGLGDADMKVKLSDYRTNLKYSGSLIADDINLKQITEVPELGFVSGRINFDGQGTDVKTIKIDADGKLAYLDLMGNRYNNVTLDGRLANQQFNGFLGIQDPQLTANYNGTFDFSKQPYQLKFTSTVGHVNLDYMGVTKNLNAKVRANIEGDFSISNLDDFLGQIHLKDVYFTSNKDTLEIAQADIVSSKMNGTQNLAITVPGYLNGEINGQFRLSQLPDAIMNTVGSTTLMTYQAKPISPNQNFNFFFEVENDLFQMFDPRIQIAPGTIIDGQVDADTNTLIAELSSSEIGFDGIYVYNPLINVDTSKEIEQIYLRSDSLNAKNVMLYNVDLHTTPIQDSLLIKTNFQLGKEFPMDFDLNLFHTTDDKKNLVFGFSPSTIKIDENLWHLNPNNEKNSNRVIVNFDTNYYELQNLSLVSEDQKLLLDGYFASNTDYRLNADLEELVLSKIIPKNLLGNLKIDGIANGNIDVVRTKNEFKPLLEMTIDGLALNDFALGNLGGNGVYNVEENVFDLEVFLEQEQVQVLYINGYIDNKPEKPHINLTASLDDLNFKFVESFLSAAMSNVRGMVSGNMRFAGPIDSPEFEGNLDLANLGFTVDFLNVDYSFDGVNTVPVYKASEGQGSITLDEVTFRDTKFNTKGEVTGQLLFRDFATWFLNLSFNTKNLLVMNTTMAQNEQFFGRVFGQGAFSLFGPPERLDISATATINENSEFTINTGATKVESQSSLVRFIPEAVEEEVDGTPKGMNIDLNITAGPTTTVNLIFDPVSGDMVSANGSTQNLEFHMNRAGNMTMNGVYTLEYGKYELRQIPLVSRDFDIQAGSFVRWNGGDALNADMHILATYDRTISNVGEYLGAGFSQNYDVRVGIEITESLEDPQIDFKLDIPNAGTDVQSLIDYKFNLDPNEKMIQIGSILLLGQFITQSDVLTAGATSTGMGIAFKQLSSIIESLASGFSLDFDYVTGSSLSNTSDQLRTKLQVDLSPRWTFNGAVGLAVGGTAAANQNTTVETEVQWDVSKQMDKSMVVNFFTRPTNFGVESFGGAGNFQSFGAGITYRTSFDKLSEIFKKDEKLPPIMLRSTPSSEPPSLFDMMPANDTIQVLDGEKIEIPMDSIEGKEVSQKPMPKKKGSENSLIRFK</sequence>
<gene>
    <name evidence="7" type="ORF">ABID46_000837</name>
</gene>
<evidence type="ECO:0000259" key="6">
    <source>
        <dbReference type="Pfam" id="PF04357"/>
    </source>
</evidence>
<reference evidence="7 8" key="1">
    <citation type="submission" date="2024-06" db="EMBL/GenBank/DDBJ databases">
        <title>Genomic Encyclopedia of Type Strains, Phase IV (KMG-IV): sequencing the most valuable type-strain genomes for metagenomic binning, comparative biology and taxonomic classification.</title>
        <authorList>
            <person name="Goeker M."/>
        </authorList>
    </citation>
    <scope>NUCLEOTIDE SEQUENCE [LARGE SCALE GENOMIC DNA]</scope>
    <source>
        <strain evidence="7 8">DSM 29388</strain>
    </source>
</reference>
<dbReference type="InterPro" id="IPR007452">
    <property type="entry name" value="TamB_C"/>
</dbReference>
<keyword evidence="8" id="KW-1185">Reference proteome</keyword>
<organism evidence="7 8">
    <name type="scientific">Moheibacter stercoris</name>
    <dbReference type="NCBI Taxonomy" id="1628251"/>
    <lineage>
        <taxon>Bacteria</taxon>
        <taxon>Pseudomonadati</taxon>
        <taxon>Bacteroidota</taxon>
        <taxon>Flavobacteriia</taxon>
        <taxon>Flavobacteriales</taxon>
        <taxon>Weeksellaceae</taxon>
        <taxon>Moheibacter</taxon>
    </lineage>
</organism>